<organism evidence="1 2">
    <name type="scientific">Clostridioides difficile ATCC 9689 = DSM 1296</name>
    <dbReference type="NCBI Taxonomy" id="1121308"/>
    <lineage>
        <taxon>Bacteria</taxon>
        <taxon>Bacillati</taxon>
        <taxon>Bacillota</taxon>
        <taxon>Clostridia</taxon>
        <taxon>Peptostreptococcales</taxon>
        <taxon>Peptostreptococcaceae</taxon>
        <taxon>Clostridioides</taxon>
    </lineage>
</organism>
<evidence type="ECO:0000313" key="2">
    <source>
        <dbReference type="Proteomes" id="UP001510562"/>
    </source>
</evidence>
<sequence>MTNFEMIKSLDEDGMANFFGSTDCICEYCIYEGEPCGYICYESPEGFKEWLYMEVEE</sequence>
<dbReference type="EMBL" id="CP011968">
    <property type="protein sequence ID" value="AKP41244.1"/>
    <property type="molecule type" value="Genomic_DNA"/>
</dbReference>
<protein>
    <submittedName>
        <fullName evidence="1">Uncharacterized protein</fullName>
    </submittedName>
</protein>
<keyword evidence="2" id="KW-1185">Reference proteome</keyword>
<dbReference type="Proteomes" id="UP001510562">
    <property type="component" value="Chromosome"/>
</dbReference>
<name>A0AC59FV85_CLODI</name>
<gene>
    <name evidence="1" type="ORF">CDIF1296T_00346</name>
</gene>
<reference evidence="1 2" key="1">
    <citation type="journal article" date="2015" name="Genome Announc.">
        <title>Complete Genome Sequence of the Clostridium difficile Type Strain DSM 1296T.</title>
        <authorList>
            <person name="Riedel T."/>
            <person name="Bunk B."/>
            <person name="Wittmann J."/>
            <person name="Thurmer A."/>
            <person name="Sproer C."/>
            <person name="Gronow S."/>
            <person name="Liesegang H."/>
            <person name="Daniel R."/>
            <person name="Overmann J."/>
        </authorList>
    </citation>
    <scope>NUCLEOTIDE SEQUENCE [LARGE SCALE GENOMIC DNA]</scope>
    <source>
        <strain evidence="2">ATCC 9689 / DSM 1296 / BCRC 10642 / JCM 1296 / NCIMB 10666 / NCTC 11209 / 90556-M6S</strain>
    </source>
</reference>
<accession>A0AC59FV85</accession>
<proteinExistence type="predicted"/>
<evidence type="ECO:0000313" key="1">
    <source>
        <dbReference type="EMBL" id="AKP41244.1"/>
    </source>
</evidence>